<feature type="region of interest" description="Disordered" evidence="1">
    <location>
        <begin position="1"/>
        <end position="23"/>
    </location>
</feature>
<dbReference type="RefSeq" id="WP_147153535.1">
    <property type="nucleotide sequence ID" value="NZ_BKAJ01000099.1"/>
</dbReference>
<gene>
    <name evidence="3" type="ORF">RSO01_55340</name>
</gene>
<feature type="transmembrane region" description="Helical" evidence="2">
    <location>
        <begin position="48"/>
        <end position="68"/>
    </location>
</feature>
<keyword evidence="2" id="KW-0472">Membrane</keyword>
<keyword evidence="4" id="KW-1185">Reference proteome</keyword>
<protein>
    <submittedName>
        <fullName evidence="3">Uncharacterized protein</fullName>
    </submittedName>
</protein>
<feature type="compositionally biased region" description="Basic and acidic residues" evidence="1">
    <location>
        <begin position="8"/>
        <end position="23"/>
    </location>
</feature>
<dbReference type="EMBL" id="BKAJ01000099">
    <property type="protein sequence ID" value="GEP58368.1"/>
    <property type="molecule type" value="Genomic_DNA"/>
</dbReference>
<sequence length="69" mass="7252">MRGSTIDQVRHDIDHAHADEKTAEQIDAAEKAAGLRSMFQPDAEPDHGLWFAVGAGISVAAIALAVAVT</sequence>
<organism evidence="3 4">
    <name type="scientific">Reyranella soli</name>
    <dbReference type="NCBI Taxonomy" id="1230389"/>
    <lineage>
        <taxon>Bacteria</taxon>
        <taxon>Pseudomonadati</taxon>
        <taxon>Pseudomonadota</taxon>
        <taxon>Alphaproteobacteria</taxon>
        <taxon>Hyphomicrobiales</taxon>
        <taxon>Reyranellaceae</taxon>
        <taxon>Reyranella</taxon>
    </lineage>
</organism>
<dbReference type="AlphaFoldDB" id="A0A512NHC5"/>
<dbReference type="OrthoDB" id="9925344at2"/>
<keyword evidence="2" id="KW-0812">Transmembrane</keyword>
<comment type="caution">
    <text evidence="3">The sequence shown here is derived from an EMBL/GenBank/DDBJ whole genome shotgun (WGS) entry which is preliminary data.</text>
</comment>
<evidence type="ECO:0000256" key="1">
    <source>
        <dbReference type="SAM" id="MobiDB-lite"/>
    </source>
</evidence>
<proteinExistence type="predicted"/>
<evidence type="ECO:0000313" key="3">
    <source>
        <dbReference type="EMBL" id="GEP58368.1"/>
    </source>
</evidence>
<reference evidence="3 4" key="1">
    <citation type="submission" date="2019-07" db="EMBL/GenBank/DDBJ databases">
        <title>Whole genome shotgun sequence of Reyranella soli NBRC 108950.</title>
        <authorList>
            <person name="Hosoyama A."/>
            <person name="Uohara A."/>
            <person name="Ohji S."/>
            <person name="Ichikawa N."/>
        </authorList>
    </citation>
    <scope>NUCLEOTIDE SEQUENCE [LARGE SCALE GENOMIC DNA]</scope>
    <source>
        <strain evidence="3 4">NBRC 108950</strain>
    </source>
</reference>
<accession>A0A512NHC5</accession>
<keyword evidence="2" id="KW-1133">Transmembrane helix</keyword>
<dbReference type="Proteomes" id="UP000321058">
    <property type="component" value="Unassembled WGS sequence"/>
</dbReference>
<evidence type="ECO:0000313" key="4">
    <source>
        <dbReference type="Proteomes" id="UP000321058"/>
    </source>
</evidence>
<evidence type="ECO:0000256" key="2">
    <source>
        <dbReference type="SAM" id="Phobius"/>
    </source>
</evidence>
<name>A0A512NHC5_9HYPH</name>